<dbReference type="AlphaFoldDB" id="A0A212JE82"/>
<dbReference type="EMBL" id="FLUQ01000001">
    <property type="protein sequence ID" value="SBV97728.1"/>
    <property type="molecule type" value="Genomic_DNA"/>
</dbReference>
<keyword evidence="2" id="KW-0472">Membrane</keyword>
<feature type="transmembrane region" description="Helical" evidence="2">
    <location>
        <begin position="7"/>
        <end position="30"/>
    </location>
</feature>
<dbReference type="Pfam" id="PF05170">
    <property type="entry name" value="AsmA"/>
    <property type="match status" value="2"/>
</dbReference>
<evidence type="ECO:0000259" key="3">
    <source>
        <dbReference type="Pfam" id="PF05170"/>
    </source>
</evidence>
<protein>
    <recommendedName>
        <fullName evidence="3">AsmA domain-containing protein</fullName>
    </recommendedName>
</protein>
<evidence type="ECO:0000313" key="4">
    <source>
        <dbReference type="EMBL" id="SBV97728.1"/>
    </source>
</evidence>
<feature type="region of interest" description="Disordered" evidence="1">
    <location>
        <begin position="293"/>
        <end position="318"/>
    </location>
</feature>
<accession>A0A212JE82</accession>
<dbReference type="PANTHER" id="PTHR30441:SF8">
    <property type="entry name" value="DUF748 DOMAIN-CONTAINING PROTEIN"/>
    <property type="match status" value="1"/>
</dbReference>
<feature type="domain" description="AsmA" evidence="3">
    <location>
        <begin position="268"/>
        <end position="455"/>
    </location>
</feature>
<organism evidence="4">
    <name type="scientific">uncultured delta proteobacterium</name>
    <dbReference type="NCBI Taxonomy" id="34034"/>
    <lineage>
        <taxon>Bacteria</taxon>
        <taxon>Deltaproteobacteria</taxon>
        <taxon>environmental samples</taxon>
    </lineage>
</organism>
<sequence>MKRRTRIALIIAAAVVVIFVVGIGLAVTFINPNAFKPEIEAAALQATGKELSLQGDLSLSFFPGLRLEAGPAELKDSPSFGSESFARVEKISASVDLLPLFSGRAEVRAITISGLRLKLAVNDKGAVNWAMPQKPKAATDPAPKPAPEPSPKPGGGKSAQAALSAIALDSLVIEDTLVVYTDMRSKDSMRVAVPSFTLNSLKVGQKTTMKAEVAYTGPLARPVTLALDADFVLPASFVEGLTFNAKGKLDDTPFSCSGTAALPETADGQLFSLKSDITVGALDLDKYTAAMGSAKQAPPAAQKDATREKTGGKAPSGDEGLRTLLRTIFLDLRIAMESLTVAKVPVKNIKASIKSDQGLLVAKPVTMTVAEGPVTLEASVDARGKDIRSRVTGDWKAAKVGSLLQAATGKTSLTGDLDASWGLNLTGTAWPEAAKTLEGKASANFTNGAMQGFKLIPSGIPGLPAHTMNLTNLRGSGTWNIAKGVAHNNDLIAKAVGLDAVGTGKIDIPDQSLFYNVTVELPTLPELPNLTVLPVVISGKFDSVSYGIDQPALLRDTAKSILDPTTKAGQGIQRGIGKIFGR</sequence>
<evidence type="ECO:0000256" key="1">
    <source>
        <dbReference type="SAM" id="MobiDB-lite"/>
    </source>
</evidence>
<proteinExistence type="predicted"/>
<dbReference type="InterPro" id="IPR007844">
    <property type="entry name" value="AsmA"/>
</dbReference>
<name>A0A212JE82_9DELT</name>
<keyword evidence="2" id="KW-1133">Transmembrane helix</keyword>
<dbReference type="InterPro" id="IPR052894">
    <property type="entry name" value="AsmA-related"/>
</dbReference>
<feature type="compositionally biased region" description="Low complexity" evidence="1">
    <location>
        <begin position="294"/>
        <end position="303"/>
    </location>
</feature>
<evidence type="ECO:0000256" key="2">
    <source>
        <dbReference type="SAM" id="Phobius"/>
    </source>
</evidence>
<feature type="compositionally biased region" description="Pro residues" evidence="1">
    <location>
        <begin position="142"/>
        <end position="152"/>
    </location>
</feature>
<reference evidence="4" key="1">
    <citation type="submission" date="2016-04" db="EMBL/GenBank/DDBJ databases">
        <authorList>
            <person name="Evans L.H."/>
            <person name="Alamgir A."/>
            <person name="Owens N."/>
            <person name="Weber N.D."/>
            <person name="Virtaneva K."/>
            <person name="Barbian K."/>
            <person name="Babar A."/>
            <person name="Rosenke K."/>
        </authorList>
    </citation>
    <scope>NUCLEOTIDE SEQUENCE</scope>
    <source>
        <strain evidence="4">86</strain>
    </source>
</reference>
<dbReference type="GO" id="GO:0005886">
    <property type="term" value="C:plasma membrane"/>
    <property type="evidence" value="ECO:0007669"/>
    <property type="project" value="TreeGrafter"/>
</dbReference>
<dbReference type="GO" id="GO:0090313">
    <property type="term" value="P:regulation of protein targeting to membrane"/>
    <property type="evidence" value="ECO:0007669"/>
    <property type="project" value="TreeGrafter"/>
</dbReference>
<dbReference type="PANTHER" id="PTHR30441">
    <property type="entry name" value="DUF748 DOMAIN-CONTAINING PROTEIN"/>
    <property type="match status" value="1"/>
</dbReference>
<feature type="domain" description="AsmA" evidence="3">
    <location>
        <begin position="1"/>
        <end position="189"/>
    </location>
</feature>
<feature type="region of interest" description="Disordered" evidence="1">
    <location>
        <begin position="133"/>
        <end position="159"/>
    </location>
</feature>
<gene>
    <name evidence="4" type="ORF">KL86DPRO_11266</name>
</gene>
<keyword evidence="2" id="KW-0812">Transmembrane</keyword>